<dbReference type="AlphaFoldDB" id="A0A4Y2GMA1"/>
<dbReference type="OrthoDB" id="6436061at2759"/>
<proteinExistence type="predicted"/>
<reference evidence="2 3" key="1">
    <citation type="journal article" date="2019" name="Sci. Rep.">
        <title>Orb-weaving spider Araneus ventricosus genome elucidates the spidroin gene catalogue.</title>
        <authorList>
            <person name="Kono N."/>
            <person name="Nakamura H."/>
            <person name="Ohtoshi R."/>
            <person name="Moran D.A.P."/>
            <person name="Shinohara A."/>
            <person name="Yoshida Y."/>
            <person name="Fujiwara M."/>
            <person name="Mori M."/>
            <person name="Tomita M."/>
            <person name="Arakawa K."/>
        </authorList>
    </citation>
    <scope>NUCLEOTIDE SEQUENCE [LARGE SCALE GENOMIC DNA]</scope>
</reference>
<gene>
    <name evidence="2" type="ORF">AVEN_150607_1</name>
</gene>
<evidence type="ECO:0000313" key="2">
    <source>
        <dbReference type="EMBL" id="GBM54451.1"/>
    </source>
</evidence>
<dbReference type="Proteomes" id="UP000499080">
    <property type="component" value="Unassembled WGS sequence"/>
</dbReference>
<evidence type="ECO:0000313" key="3">
    <source>
        <dbReference type="Proteomes" id="UP000499080"/>
    </source>
</evidence>
<comment type="caution">
    <text evidence="2">The sequence shown here is derived from an EMBL/GenBank/DDBJ whole genome shotgun (WGS) entry which is preliminary data.</text>
</comment>
<organism evidence="2 3">
    <name type="scientific">Araneus ventricosus</name>
    <name type="common">Orbweaver spider</name>
    <name type="synonym">Epeira ventricosa</name>
    <dbReference type="NCBI Taxonomy" id="182803"/>
    <lineage>
        <taxon>Eukaryota</taxon>
        <taxon>Metazoa</taxon>
        <taxon>Ecdysozoa</taxon>
        <taxon>Arthropoda</taxon>
        <taxon>Chelicerata</taxon>
        <taxon>Arachnida</taxon>
        <taxon>Araneae</taxon>
        <taxon>Araneomorphae</taxon>
        <taxon>Entelegynae</taxon>
        <taxon>Araneoidea</taxon>
        <taxon>Araneidae</taxon>
        <taxon>Araneus</taxon>
    </lineage>
</organism>
<name>A0A4Y2GMA1_ARAVE</name>
<feature type="compositionally biased region" description="Basic residues" evidence="1">
    <location>
        <begin position="34"/>
        <end position="43"/>
    </location>
</feature>
<sequence length="126" mass="14901">MDFDRHRSRQKSAPTSDNESKYYFSDVGDAGRSKSSKQLRRRKNPEESDAKESHKGKGFPSDKRDPKYQRAEEKEKHFPDHYQLRSEPLRQHYTLKYFPYYTEIRQIPASQTNFIGSHGNCIRSSI</sequence>
<dbReference type="EMBL" id="BGPR01001459">
    <property type="protein sequence ID" value="GBM54451.1"/>
    <property type="molecule type" value="Genomic_DNA"/>
</dbReference>
<evidence type="ECO:0000256" key="1">
    <source>
        <dbReference type="SAM" id="MobiDB-lite"/>
    </source>
</evidence>
<feature type="compositionally biased region" description="Basic residues" evidence="1">
    <location>
        <begin position="1"/>
        <end position="10"/>
    </location>
</feature>
<feature type="region of interest" description="Disordered" evidence="1">
    <location>
        <begin position="1"/>
        <end position="85"/>
    </location>
</feature>
<accession>A0A4Y2GMA1</accession>
<feature type="compositionally biased region" description="Basic and acidic residues" evidence="1">
    <location>
        <begin position="44"/>
        <end position="85"/>
    </location>
</feature>
<keyword evidence="3" id="KW-1185">Reference proteome</keyword>
<protein>
    <submittedName>
        <fullName evidence="2">Uncharacterized protein</fullName>
    </submittedName>
</protein>